<comment type="caution">
    <text evidence="1">The sequence shown here is derived from an EMBL/GenBank/DDBJ whole genome shotgun (WGS) entry which is preliminary data.</text>
</comment>
<dbReference type="Proteomes" id="UP001516400">
    <property type="component" value="Unassembled WGS sequence"/>
</dbReference>
<dbReference type="AlphaFoldDB" id="A0ABD2P4C6"/>
<reference evidence="1 2" key="1">
    <citation type="journal article" date="2021" name="BMC Biol.">
        <title>Horizontally acquired antibacterial genes associated with adaptive radiation of ladybird beetles.</title>
        <authorList>
            <person name="Li H.S."/>
            <person name="Tang X.F."/>
            <person name="Huang Y.H."/>
            <person name="Xu Z.Y."/>
            <person name="Chen M.L."/>
            <person name="Du X.Y."/>
            <person name="Qiu B.Y."/>
            <person name="Chen P.T."/>
            <person name="Zhang W."/>
            <person name="Slipinski A."/>
            <person name="Escalona H.E."/>
            <person name="Waterhouse R.M."/>
            <person name="Zwick A."/>
            <person name="Pang H."/>
        </authorList>
    </citation>
    <scope>NUCLEOTIDE SEQUENCE [LARGE SCALE GENOMIC DNA]</scope>
    <source>
        <strain evidence="1">SYSU2018</strain>
    </source>
</reference>
<keyword evidence="2" id="KW-1185">Reference proteome</keyword>
<sequence>MDPNKETEEINHFPSFFDDFIEDNVLLELIHTETSIHKIGCYLKWKCERIKRNRSCKSDFCIRNILNNEDCSLLTKKTALHYALMCQETNREFINCLKWFDEKLGTVDLNNCRKTLEIYSIAEVIIEVKYETAEEILVHIHVDRLKIWLFNVTQLKFNTECLSNVPSHFLKYLNEVVSSEQDFINDIVAHLISQNNLDFLCVLFESELTQLSTAACFQKEELWKLIQNHIDDVNTTKRKQSRYMLFKTIEFYKTNDLLTVPDILRAESFQHWDSYFILLDISKEKQLHLILPTLKLLKAIINLQLTWQICLYKLLLKHSQLSVVYKTLEHIFTLKFKLTSEHRELLRNVLNALNKYEYSNLCLRVFDKFGIFCCEFDELCRDMLFDEFLEINWNPAACWCFLKSVSPILYKIQHCTFQKYLVCYGHFLIHT</sequence>
<gene>
    <name evidence="1" type="ORF">HHI36_000314</name>
</gene>
<dbReference type="EMBL" id="JABFTP020000185">
    <property type="protein sequence ID" value="KAL3285790.1"/>
    <property type="molecule type" value="Genomic_DNA"/>
</dbReference>
<organism evidence="1 2">
    <name type="scientific">Cryptolaemus montrouzieri</name>
    <dbReference type="NCBI Taxonomy" id="559131"/>
    <lineage>
        <taxon>Eukaryota</taxon>
        <taxon>Metazoa</taxon>
        <taxon>Ecdysozoa</taxon>
        <taxon>Arthropoda</taxon>
        <taxon>Hexapoda</taxon>
        <taxon>Insecta</taxon>
        <taxon>Pterygota</taxon>
        <taxon>Neoptera</taxon>
        <taxon>Endopterygota</taxon>
        <taxon>Coleoptera</taxon>
        <taxon>Polyphaga</taxon>
        <taxon>Cucujiformia</taxon>
        <taxon>Coccinelloidea</taxon>
        <taxon>Coccinellidae</taxon>
        <taxon>Scymninae</taxon>
        <taxon>Scymnini</taxon>
        <taxon>Cryptolaemus</taxon>
    </lineage>
</organism>
<protein>
    <submittedName>
        <fullName evidence="1">Uncharacterized protein</fullName>
    </submittedName>
</protein>
<evidence type="ECO:0000313" key="2">
    <source>
        <dbReference type="Proteomes" id="UP001516400"/>
    </source>
</evidence>
<evidence type="ECO:0000313" key="1">
    <source>
        <dbReference type="EMBL" id="KAL3285790.1"/>
    </source>
</evidence>
<proteinExistence type="predicted"/>
<name>A0ABD2P4C6_9CUCU</name>
<accession>A0ABD2P4C6</accession>